<feature type="signal peptide" evidence="1">
    <location>
        <begin position="1"/>
        <end position="18"/>
    </location>
</feature>
<accession>A0A4Z1P838</accession>
<evidence type="ECO:0000313" key="2">
    <source>
        <dbReference type="EMBL" id="TID24425.1"/>
    </source>
</evidence>
<proteinExistence type="predicted"/>
<dbReference type="AlphaFoldDB" id="A0A4Z1P838"/>
<keyword evidence="3" id="KW-1185">Reference proteome</keyword>
<gene>
    <name evidence="2" type="ORF">E6O75_ATG02790</name>
</gene>
<protein>
    <submittedName>
        <fullName evidence="2">Uncharacterized protein</fullName>
    </submittedName>
</protein>
<name>A0A4Z1P838_9PEZI</name>
<feature type="chain" id="PRO_5021192707" evidence="1">
    <location>
        <begin position="19"/>
        <end position="92"/>
    </location>
</feature>
<organism evidence="2 3">
    <name type="scientific">Venturia nashicola</name>
    <dbReference type="NCBI Taxonomy" id="86259"/>
    <lineage>
        <taxon>Eukaryota</taxon>
        <taxon>Fungi</taxon>
        <taxon>Dikarya</taxon>
        <taxon>Ascomycota</taxon>
        <taxon>Pezizomycotina</taxon>
        <taxon>Dothideomycetes</taxon>
        <taxon>Pleosporomycetidae</taxon>
        <taxon>Venturiales</taxon>
        <taxon>Venturiaceae</taxon>
        <taxon>Venturia</taxon>
    </lineage>
</organism>
<comment type="caution">
    <text evidence="2">The sequence shown here is derived from an EMBL/GenBank/DDBJ whole genome shotgun (WGS) entry which is preliminary data.</text>
</comment>
<dbReference type="Proteomes" id="UP000298493">
    <property type="component" value="Unassembled WGS sequence"/>
</dbReference>
<dbReference type="EMBL" id="SNSC02000005">
    <property type="protein sequence ID" value="TID24425.1"/>
    <property type="molecule type" value="Genomic_DNA"/>
</dbReference>
<sequence>MPLFATILLLALSTVSLADPQTGVIGFEPFDPKLLTDLNQYIPSKRNKFNWEVQQHIKGGECVCPDPQCPTYLNEASVCTLLELDAEVTDIF</sequence>
<keyword evidence="1" id="KW-0732">Signal</keyword>
<evidence type="ECO:0000256" key="1">
    <source>
        <dbReference type="SAM" id="SignalP"/>
    </source>
</evidence>
<reference evidence="2 3" key="1">
    <citation type="submission" date="2019-04" db="EMBL/GenBank/DDBJ databases">
        <title>High contiguity whole genome sequence and gene annotation resource for two Venturia nashicola isolates.</title>
        <authorList>
            <person name="Prokchorchik M."/>
            <person name="Won K."/>
            <person name="Lee Y."/>
            <person name="Choi E.D."/>
            <person name="Segonzac C."/>
            <person name="Sohn K.H."/>
        </authorList>
    </citation>
    <scope>NUCLEOTIDE SEQUENCE [LARGE SCALE GENOMIC DNA]</scope>
    <source>
        <strain evidence="2 3">PRI2</strain>
    </source>
</reference>
<evidence type="ECO:0000313" key="3">
    <source>
        <dbReference type="Proteomes" id="UP000298493"/>
    </source>
</evidence>